<accession>A0A6V7JYT4</accession>
<dbReference type="PANTHER" id="PTHR10142:SF0">
    <property type="entry name" value="DNA REPAIR PROTEIN COMPLEMENTING XP-A CELLS"/>
    <property type="match status" value="1"/>
</dbReference>
<dbReference type="FunFam" id="3.90.530.10:FF:000001">
    <property type="entry name" value="DNA repair protein complementing XP-A cells"/>
    <property type="match status" value="1"/>
</dbReference>
<keyword evidence="6" id="KW-0862">Zinc</keyword>
<evidence type="ECO:0000259" key="11">
    <source>
        <dbReference type="Pfam" id="PF05181"/>
    </source>
</evidence>
<evidence type="ECO:0000256" key="3">
    <source>
        <dbReference type="ARBA" id="ARBA00022723"/>
    </source>
</evidence>
<dbReference type="CDD" id="cd21076">
    <property type="entry name" value="DBD_XPA"/>
    <property type="match status" value="1"/>
</dbReference>
<evidence type="ECO:0000256" key="10">
    <source>
        <dbReference type="SAM" id="Coils"/>
    </source>
</evidence>
<dbReference type="InterPro" id="IPR022656">
    <property type="entry name" value="XPA_C"/>
</dbReference>
<evidence type="ECO:0000256" key="6">
    <source>
        <dbReference type="ARBA" id="ARBA00022833"/>
    </source>
</evidence>
<dbReference type="GO" id="GO:0006284">
    <property type="term" value="P:base-excision repair"/>
    <property type="evidence" value="ECO:0007669"/>
    <property type="project" value="TreeGrafter"/>
</dbReference>
<dbReference type="SUPFAM" id="SSF57716">
    <property type="entry name" value="Glucocorticoid receptor-like (DNA-binding domain)"/>
    <property type="match status" value="1"/>
</dbReference>
<dbReference type="GO" id="GO:0000110">
    <property type="term" value="C:nucleotide-excision repair factor 1 complex"/>
    <property type="evidence" value="ECO:0007669"/>
    <property type="project" value="TreeGrafter"/>
</dbReference>
<dbReference type="EMBL" id="CADCXW020000021">
    <property type="protein sequence ID" value="CAD1557297.1"/>
    <property type="molecule type" value="Genomic_DNA"/>
</dbReference>
<gene>
    <name evidence="12" type="ORF">BBRV_LOCUS65675</name>
</gene>
<name>A0A6V7JYT4_9HYME</name>
<reference evidence="12" key="1">
    <citation type="submission" date="2020-07" db="EMBL/GenBank/DDBJ databases">
        <authorList>
            <person name="Ferguson B K."/>
        </authorList>
    </citation>
    <scope>NUCLEOTIDE SEQUENCE</scope>
    <source>
        <strain evidence="12">L06</strain>
    </source>
</reference>
<evidence type="ECO:0000256" key="1">
    <source>
        <dbReference type="ARBA" id="ARBA00004123"/>
    </source>
</evidence>
<evidence type="ECO:0000256" key="7">
    <source>
        <dbReference type="ARBA" id="ARBA00023125"/>
    </source>
</evidence>
<evidence type="ECO:0000256" key="9">
    <source>
        <dbReference type="ARBA" id="ARBA00023242"/>
    </source>
</evidence>
<dbReference type="InterPro" id="IPR022652">
    <property type="entry name" value="Znf_XPA_CS"/>
</dbReference>
<organism evidence="12">
    <name type="scientific">Bracon brevicornis</name>
    <dbReference type="NCBI Taxonomy" id="1563983"/>
    <lineage>
        <taxon>Eukaryota</taxon>
        <taxon>Metazoa</taxon>
        <taxon>Ecdysozoa</taxon>
        <taxon>Arthropoda</taxon>
        <taxon>Hexapoda</taxon>
        <taxon>Insecta</taxon>
        <taxon>Pterygota</taxon>
        <taxon>Neoptera</taxon>
        <taxon>Endopterygota</taxon>
        <taxon>Hymenoptera</taxon>
        <taxon>Apocrita</taxon>
        <taxon>Ichneumonoidea</taxon>
        <taxon>Braconidae</taxon>
        <taxon>Braconinae</taxon>
        <taxon>Bracon</taxon>
    </lineage>
</organism>
<keyword evidence="5" id="KW-0863">Zinc-finger</keyword>
<dbReference type="PANTHER" id="PTHR10142">
    <property type="entry name" value="DNA REPAIR PROTEIN COMPLEMENTING XP-A CELLS"/>
    <property type="match status" value="1"/>
</dbReference>
<keyword evidence="8" id="KW-0234">DNA repair</keyword>
<dbReference type="GO" id="GO:0000715">
    <property type="term" value="P:nucleotide-excision repair, DNA damage recognition"/>
    <property type="evidence" value="ECO:0007669"/>
    <property type="project" value="TreeGrafter"/>
</dbReference>
<dbReference type="GO" id="GO:0003684">
    <property type="term" value="F:damaged DNA binding"/>
    <property type="evidence" value="ECO:0007669"/>
    <property type="project" value="InterPro"/>
</dbReference>
<proteinExistence type="inferred from homology"/>
<comment type="subcellular location">
    <subcellularLocation>
        <location evidence="1">Nucleus</location>
    </subcellularLocation>
</comment>
<dbReference type="InterPro" id="IPR009061">
    <property type="entry name" value="DNA-bd_dom_put_sf"/>
</dbReference>
<dbReference type="GO" id="GO:0008270">
    <property type="term" value="F:zinc ion binding"/>
    <property type="evidence" value="ECO:0007669"/>
    <property type="project" value="UniProtKB-KW"/>
</dbReference>
<dbReference type="InterPro" id="IPR000465">
    <property type="entry name" value="XPA/RAD14"/>
</dbReference>
<evidence type="ECO:0000256" key="8">
    <source>
        <dbReference type="ARBA" id="ARBA00023204"/>
    </source>
</evidence>
<dbReference type="AlphaFoldDB" id="A0A6V7JYT4"/>
<feature type="coiled-coil region" evidence="10">
    <location>
        <begin position="114"/>
        <end position="141"/>
    </location>
</feature>
<dbReference type="InterPro" id="IPR037129">
    <property type="entry name" value="XPA_sf"/>
</dbReference>
<keyword evidence="3" id="KW-0479">Metal-binding</keyword>
<dbReference type="Pfam" id="PF05181">
    <property type="entry name" value="XPA_C"/>
    <property type="match status" value="1"/>
</dbReference>
<evidence type="ECO:0000313" key="12">
    <source>
        <dbReference type="EMBL" id="CAD1557297.1"/>
    </source>
</evidence>
<dbReference type="Gene3D" id="3.90.530.10">
    <property type="entry name" value="XPA C-terminal domain"/>
    <property type="match status" value="1"/>
</dbReference>
<dbReference type="GO" id="GO:1901255">
    <property type="term" value="P:nucleotide-excision repair involved in interstrand cross-link repair"/>
    <property type="evidence" value="ECO:0007669"/>
    <property type="project" value="TreeGrafter"/>
</dbReference>
<sequence>MKWDEEPAPKFVDLPICEECKKEFDNSYLLKNFDYSVCDNCRDREDKHSLITKTEAKDTYLLRDYDLDKREPPLKFIVKANPHNARYGEMKLYLHLQIEKRALEVWGSEENLIEEKERRDVKRQEAKIKKFNKKVKQLRMEVRSSIYDKTKKASHTHKYGPDTYNEDNDDYTHTCVECGFEETYEKM</sequence>
<dbReference type="SUPFAM" id="SSF46955">
    <property type="entry name" value="Putative DNA-binding domain"/>
    <property type="match status" value="1"/>
</dbReference>
<dbReference type="Pfam" id="PF01286">
    <property type="entry name" value="XPA_N"/>
    <property type="match status" value="1"/>
</dbReference>
<keyword evidence="7" id="KW-0238">DNA-binding</keyword>
<keyword evidence="10" id="KW-0175">Coiled coil</keyword>
<evidence type="ECO:0000256" key="2">
    <source>
        <dbReference type="ARBA" id="ARBA00005548"/>
    </source>
</evidence>
<feature type="domain" description="XPA C-terminal" evidence="11">
    <location>
        <begin position="47"/>
        <end position="98"/>
    </location>
</feature>
<comment type="similarity">
    <text evidence="2">Belongs to the XPA family.</text>
</comment>
<keyword evidence="4" id="KW-0227">DNA damage</keyword>
<dbReference type="NCBIfam" id="TIGR00598">
    <property type="entry name" value="rad14"/>
    <property type="match status" value="1"/>
</dbReference>
<evidence type="ECO:0000256" key="4">
    <source>
        <dbReference type="ARBA" id="ARBA00022763"/>
    </source>
</evidence>
<keyword evidence="9" id="KW-0539">Nucleus</keyword>
<dbReference type="GO" id="GO:0070914">
    <property type="term" value="P:UV-damage excision repair"/>
    <property type="evidence" value="ECO:0007669"/>
    <property type="project" value="TreeGrafter"/>
</dbReference>
<evidence type="ECO:0000256" key="5">
    <source>
        <dbReference type="ARBA" id="ARBA00022771"/>
    </source>
</evidence>
<protein>
    <recommendedName>
        <fullName evidence="11">XPA C-terminal domain-containing protein</fullName>
    </recommendedName>
</protein>